<feature type="domain" description="Glycosyl transferase family 1" evidence="14">
    <location>
        <begin position="247"/>
        <end position="399"/>
    </location>
</feature>
<dbReference type="OrthoDB" id="9789797at2"/>
<sequence length="421" mass="47059">MRYLYTLIFTLLLPVYFLRLYWRGFRAPAYRQRWLERLGIFDTPIEQGGIWVHAVSVGEVLAVAQLVGRLLDRYSDMPLLITTTTPTGADRVRALFGNDVTHLYAPIDLPWVVKRFLTAFQPRLLILVETEIWPNLICHAKLEGVPTLLANARLSVKSAQGYHRVAGLTREALRNLTVIAPHAEADAERFHTLGAKPDKIEVTGSIKFDVHLPGSLLERVDVLRREWGGQRPVWIAASTHEGEDELILQAHATVQQHLPEALLVLVPRHPERFERVGHLVEEAGFKLVKRTQQRPCNDDTAVFLGDTMGELTLFLGASDVAFIGGSLVPHGGHNILEATAQGVAVVFGPHMFNFSEISELFLQHQAAVQIDSAETLADQVSRWLSDASERSRVGEAGRELVEQNRGALDRLTQLVDRLLVS</sequence>
<evidence type="ECO:0000256" key="2">
    <source>
        <dbReference type="ARBA" id="ARBA00004713"/>
    </source>
</evidence>
<evidence type="ECO:0000256" key="13">
    <source>
        <dbReference type="RuleBase" id="RU365103"/>
    </source>
</evidence>
<evidence type="ECO:0000259" key="14">
    <source>
        <dbReference type="Pfam" id="PF00534"/>
    </source>
</evidence>
<dbReference type="InterPro" id="IPR039901">
    <property type="entry name" value="Kdotransferase"/>
</dbReference>
<name>A0A7Z0VMF3_9GAMM</name>
<dbReference type="FunFam" id="3.40.50.11720:FF:000001">
    <property type="entry name" value="3-deoxy-D-manno-octulosonic acid transferase"/>
    <property type="match status" value="1"/>
</dbReference>
<feature type="transmembrane region" description="Helical" evidence="13">
    <location>
        <begin position="6"/>
        <end position="22"/>
    </location>
</feature>
<dbReference type="Pfam" id="PF00534">
    <property type="entry name" value="Glycos_transf_1"/>
    <property type="match status" value="1"/>
</dbReference>
<comment type="function">
    <text evidence="13">Involved in lipopolysaccharide (LPS) biosynthesis. Catalyzes the transfer of 3-deoxy-D-manno-octulosonate (Kdo) residue(s) from CMP-Kdo to lipid IV(A), the tetraacyldisaccharide-1,4'-bisphosphate precursor of lipid A.</text>
</comment>
<feature type="active site" description="Proton acceptor" evidence="11">
    <location>
        <position position="59"/>
    </location>
</feature>
<dbReference type="Proteomes" id="UP000094769">
    <property type="component" value="Unassembled WGS sequence"/>
</dbReference>
<accession>A0A7Z0VMF3</accession>
<feature type="site" description="Transition state stabilizer" evidence="12">
    <location>
        <position position="129"/>
    </location>
</feature>
<reference evidence="16 17" key="1">
    <citation type="submission" date="2016-06" db="EMBL/GenBank/DDBJ databases">
        <title>Genome sequence of endosymbiont of Candidatus Endolucinida thiodiazotropha.</title>
        <authorList>
            <person name="Poehlein A."/>
            <person name="Koenig S."/>
            <person name="Heiden S.E."/>
            <person name="Thuermer A."/>
            <person name="Voget S."/>
            <person name="Daniel R."/>
            <person name="Markert S."/>
            <person name="Gros O."/>
            <person name="Schweder T."/>
        </authorList>
    </citation>
    <scope>NUCLEOTIDE SEQUENCE [LARGE SCALE GENOMIC DNA]</scope>
    <source>
        <strain evidence="16 17">COS</strain>
    </source>
</reference>
<evidence type="ECO:0000256" key="5">
    <source>
        <dbReference type="ARBA" id="ARBA00019077"/>
    </source>
</evidence>
<dbReference type="EC" id="2.4.99.12" evidence="4 13"/>
<comment type="subcellular location">
    <subcellularLocation>
        <location evidence="1">Cell inner membrane</location>
        <topology evidence="1">Single-pass membrane protein</topology>
        <orientation evidence="1">Cytoplasmic side</orientation>
    </subcellularLocation>
    <subcellularLocation>
        <location evidence="13">Cell membrane</location>
    </subcellularLocation>
</comment>
<evidence type="ECO:0000256" key="9">
    <source>
        <dbReference type="ARBA" id="ARBA00031445"/>
    </source>
</evidence>
<keyword evidence="8" id="KW-0735">Signal-anchor</keyword>
<dbReference type="Gene3D" id="3.40.50.2000">
    <property type="entry name" value="Glycogen Phosphorylase B"/>
    <property type="match status" value="1"/>
</dbReference>
<keyword evidence="13" id="KW-1003">Cell membrane</keyword>
<comment type="similarity">
    <text evidence="3">Belongs to the glycosyltransferase group 1 family. Glycosyltransferase 30 subfamily.</text>
</comment>
<comment type="caution">
    <text evidence="16">The sequence shown here is derived from an EMBL/GenBank/DDBJ whole genome shotgun (WGS) entry which is preliminary data.</text>
</comment>
<dbReference type="PANTHER" id="PTHR42755:SF1">
    <property type="entry name" value="3-DEOXY-D-MANNO-OCTULOSONIC ACID TRANSFERASE, MITOCHONDRIAL-RELATED"/>
    <property type="match status" value="1"/>
</dbReference>
<evidence type="ECO:0000259" key="15">
    <source>
        <dbReference type="Pfam" id="PF04413"/>
    </source>
</evidence>
<keyword evidence="6" id="KW-0997">Cell inner membrane</keyword>
<dbReference type="InterPro" id="IPR038107">
    <property type="entry name" value="Glycos_transf_N_sf"/>
</dbReference>
<dbReference type="FunFam" id="3.40.50.2000:FF:000032">
    <property type="entry name" value="3-deoxy-D-manno-octulosonic acid transferase"/>
    <property type="match status" value="1"/>
</dbReference>
<dbReference type="PANTHER" id="PTHR42755">
    <property type="entry name" value="3-DEOXY-MANNO-OCTULOSONATE CYTIDYLYLTRANSFERASE"/>
    <property type="match status" value="1"/>
</dbReference>
<dbReference type="Pfam" id="PF04413">
    <property type="entry name" value="Glycos_transf_N"/>
    <property type="match status" value="1"/>
</dbReference>
<dbReference type="EMBL" id="MARB01000008">
    <property type="protein sequence ID" value="ODJ87965.1"/>
    <property type="molecule type" value="Genomic_DNA"/>
</dbReference>
<keyword evidence="13" id="KW-0472">Membrane</keyword>
<dbReference type="GO" id="GO:0005886">
    <property type="term" value="C:plasma membrane"/>
    <property type="evidence" value="ECO:0007669"/>
    <property type="project" value="UniProtKB-SubCell"/>
</dbReference>
<dbReference type="AlphaFoldDB" id="A0A7Z0VMF3"/>
<dbReference type="GO" id="GO:0043842">
    <property type="term" value="F:Kdo transferase activity"/>
    <property type="evidence" value="ECO:0007669"/>
    <property type="project" value="UniProtKB-EC"/>
</dbReference>
<evidence type="ECO:0000256" key="1">
    <source>
        <dbReference type="ARBA" id="ARBA00004388"/>
    </source>
</evidence>
<evidence type="ECO:0000256" key="3">
    <source>
        <dbReference type="ARBA" id="ARBA00006380"/>
    </source>
</evidence>
<feature type="domain" description="3-deoxy-D-manno-octulosonic-acid transferase N-terminal" evidence="15">
    <location>
        <begin position="32"/>
        <end position="210"/>
    </location>
</feature>
<keyword evidence="13" id="KW-0812">Transmembrane</keyword>
<dbReference type="InterPro" id="IPR007507">
    <property type="entry name" value="Glycos_transf_N"/>
</dbReference>
<keyword evidence="7 13" id="KW-0808">Transferase</keyword>
<evidence type="ECO:0000256" key="8">
    <source>
        <dbReference type="ARBA" id="ARBA00022968"/>
    </source>
</evidence>
<dbReference type="RefSeq" id="WP_069123868.1">
    <property type="nucleotide sequence ID" value="NZ_MARB01000008.1"/>
</dbReference>
<comment type="catalytic activity">
    <reaction evidence="10 13">
        <text>lipid IVA (E. coli) + CMP-3-deoxy-beta-D-manno-octulosonate = alpha-Kdo-(2-&gt;6)-lipid IVA (E. coli) + CMP + H(+)</text>
        <dbReference type="Rhea" id="RHEA:28066"/>
        <dbReference type="ChEBI" id="CHEBI:15378"/>
        <dbReference type="ChEBI" id="CHEBI:58603"/>
        <dbReference type="ChEBI" id="CHEBI:60364"/>
        <dbReference type="ChEBI" id="CHEBI:60377"/>
        <dbReference type="ChEBI" id="CHEBI:85987"/>
        <dbReference type="EC" id="2.4.99.12"/>
    </reaction>
</comment>
<protein>
    <recommendedName>
        <fullName evidence="5 13">3-deoxy-D-manno-octulosonic acid transferase</fullName>
        <shortName evidence="13">Kdo transferase</shortName>
        <ecNumber evidence="4 13">2.4.99.12</ecNumber>
    </recommendedName>
    <alternativeName>
        <fullName evidence="9 13">Lipid IV(A) 3-deoxy-D-manno-octulosonic acid transferase</fullName>
    </alternativeName>
</protein>
<keyword evidence="13" id="KW-1133">Transmembrane helix</keyword>
<evidence type="ECO:0000313" key="16">
    <source>
        <dbReference type="EMBL" id="ODJ87965.1"/>
    </source>
</evidence>
<dbReference type="GO" id="GO:0009245">
    <property type="term" value="P:lipid A biosynthetic process"/>
    <property type="evidence" value="ECO:0007669"/>
    <property type="project" value="TreeGrafter"/>
</dbReference>
<proteinExistence type="inferred from homology"/>
<comment type="pathway">
    <text evidence="2 13">Bacterial outer membrane biogenesis; LPS core biosynthesis.</text>
</comment>
<organism evidence="16 17">
    <name type="scientific">Candidatus Thiodiazotropha endolucinida</name>
    <dbReference type="NCBI Taxonomy" id="1655433"/>
    <lineage>
        <taxon>Bacteria</taxon>
        <taxon>Pseudomonadati</taxon>
        <taxon>Pseudomonadota</taxon>
        <taxon>Gammaproteobacteria</taxon>
        <taxon>Chromatiales</taxon>
        <taxon>Sedimenticolaceae</taxon>
        <taxon>Candidatus Thiodiazotropha</taxon>
    </lineage>
</organism>
<dbReference type="GO" id="GO:0009244">
    <property type="term" value="P:lipopolysaccharide core region biosynthetic process"/>
    <property type="evidence" value="ECO:0007669"/>
    <property type="project" value="UniProtKB-UniRule"/>
</dbReference>
<evidence type="ECO:0000256" key="11">
    <source>
        <dbReference type="PIRSR" id="PIRSR639901-1"/>
    </source>
</evidence>
<dbReference type="UniPathway" id="UPA00958"/>
<keyword evidence="13" id="KW-0448">Lipopolysaccharide biosynthesis</keyword>
<dbReference type="SUPFAM" id="SSF53756">
    <property type="entry name" value="UDP-Glycosyltransferase/glycogen phosphorylase"/>
    <property type="match status" value="1"/>
</dbReference>
<evidence type="ECO:0000313" key="17">
    <source>
        <dbReference type="Proteomes" id="UP000094769"/>
    </source>
</evidence>
<keyword evidence="16" id="KW-0328">Glycosyltransferase</keyword>
<evidence type="ECO:0000256" key="7">
    <source>
        <dbReference type="ARBA" id="ARBA00022679"/>
    </source>
</evidence>
<dbReference type="NCBIfam" id="NF004388">
    <property type="entry name" value="PRK05749.1-4"/>
    <property type="match status" value="1"/>
</dbReference>
<evidence type="ECO:0000256" key="6">
    <source>
        <dbReference type="ARBA" id="ARBA00022519"/>
    </source>
</evidence>
<feature type="site" description="Transition state stabilizer" evidence="12">
    <location>
        <position position="207"/>
    </location>
</feature>
<evidence type="ECO:0000256" key="4">
    <source>
        <dbReference type="ARBA" id="ARBA00012621"/>
    </source>
</evidence>
<keyword evidence="17" id="KW-1185">Reference proteome</keyword>
<dbReference type="InterPro" id="IPR001296">
    <property type="entry name" value="Glyco_trans_1"/>
</dbReference>
<dbReference type="Gene3D" id="3.40.50.11720">
    <property type="entry name" value="3-Deoxy-D-manno-octulosonic-acid transferase, N-terminal domain"/>
    <property type="match status" value="1"/>
</dbReference>
<evidence type="ECO:0000256" key="10">
    <source>
        <dbReference type="ARBA" id="ARBA00049183"/>
    </source>
</evidence>
<gene>
    <name evidence="16" type="primary">waaA</name>
    <name evidence="16" type="ORF">CODIS_17360</name>
</gene>
<evidence type="ECO:0000256" key="12">
    <source>
        <dbReference type="PIRSR" id="PIRSR639901-2"/>
    </source>
</evidence>